<feature type="region of interest" description="Disordered" evidence="1">
    <location>
        <begin position="189"/>
        <end position="232"/>
    </location>
</feature>
<feature type="region of interest" description="Disordered" evidence="1">
    <location>
        <begin position="265"/>
        <end position="308"/>
    </location>
</feature>
<evidence type="ECO:0000256" key="1">
    <source>
        <dbReference type="SAM" id="MobiDB-lite"/>
    </source>
</evidence>
<accession>A0ABD0PGQ0</accession>
<dbReference type="EMBL" id="JAMKFB020000016">
    <property type="protein sequence ID" value="KAL0172992.1"/>
    <property type="molecule type" value="Genomic_DNA"/>
</dbReference>
<protein>
    <submittedName>
        <fullName evidence="2">Uncharacterized protein</fullName>
    </submittedName>
</protein>
<reference evidence="2 3" key="1">
    <citation type="submission" date="2024-05" db="EMBL/GenBank/DDBJ databases">
        <title>Genome sequencing and assembly of Indian major carp, Cirrhinus mrigala (Hamilton, 1822).</title>
        <authorList>
            <person name="Mohindra V."/>
            <person name="Chowdhury L.M."/>
            <person name="Lal K."/>
            <person name="Jena J.K."/>
        </authorList>
    </citation>
    <scope>NUCLEOTIDE SEQUENCE [LARGE SCALE GENOMIC DNA]</scope>
    <source>
        <strain evidence="2">CM1030</strain>
        <tissue evidence="2">Blood</tissue>
    </source>
</reference>
<dbReference type="AlphaFoldDB" id="A0ABD0PGQ0"/>
<feature type="non-terminal residue" evidence="2">
    <location>
        <position position="308"/>
    </location>
</feature>
<feature type="non-terminal residue" evidence="2">
    <location>
        <position position="1"/>
    </location>
</feature>
<sequence>LVSFDTLDCPLVFRPIFLFLEYAFVFPLDVTVCWCPTLPVLTTICTIKLALGSIHTVYRVPVTEYFAYHRSSSFLNKDHYESSRSSRSALLRIMSQTFVNFTTKWTLRKFPQGHFYFGLSKDISSRMPGNHPHWSLVHYIDFALLLSGSAFTVGLADEKPCHPPVSATPKCLHVMSGIVNIMPEPSHAMPAKPAHIMSGKPETSYTKPAKPKPVHIIPTKPKPAHITSSKPKPSHIKVCPLHACRSRACSCHACHSRAHVTSRLPSHGLHSSAKPQPALVTSAKPQPAIITSAKPQPAPVHKSVPEGS</sequence>
<keyword evidence="3" id="KW-1185">Reference proteome</keyword>
<evidence type="ECO:0000313" key="3">
    <source>
        <dbReference type="Proteomes" id="UP001529510"/>
    </source>
</evidence>
<comment type="caution">
    <text evidence="2">The sequence shown here is derived from an EMBL/GenBank/DDBJ whole genome shotgun (WGS) entry which is preliminary data.</text>
</comment>
<evidence type="ECO:0000313" key="2">
    <source>
        <dbReference type="EMBL" id="KAL0172992.1"/>
    </source>
</evidence>
<name>A0ABD0PGQ0_CIRMR</name>
<gene>
    <name evidence="2" type="ORF">M9458_033303</name>
</gene>
<organism evidence="2 3">
    <name type="scientific">Cirrhinus mrigala</name>
    <name type="common">Mrigala</name>
    <dbReference type="NCBI Taxonomy" id="683832"/>
    <lineage>
        <taxon>Eukaryota</taxon>
        <taxon>Metazoa</taxon>
        <taxon>Chordata</taxon>
        <taxon>Craniata</taxon>
        <taxon>Vertebrata</taxon>
        <taxon>Euteleostomi</taxon>
        <taxon>Actinopterygii</taxon>
        <taxon>Neopterygii</taxon>
        <taxon>Teleostei</taxon>
        <taxon>Ostariophysi</taxon>
        <taxon>Cypriniformes</taxon>
        <taxon>Cyprinidae</taxon>
        <taxon>Labeoninae</taxon>
        <taxon>Labeonini</taxon>
        <taxon>Cirrhinus</taxon>
    </lineage>
</organism>
<proteinExistence type="predicted"/>
<dbReference type="Proteomes" id="UP001529510">
    <property type="component" value="Unassembled WGS sequence"/>
</dbReference>